<accession>A0ABQ1YMS7</accession>
<name>A0ABQ1YMS7_9BACL</name>
<sequence length="64" mass="7030">MVCGTLFPLRVRLTFGATVGQRGQVACPGLEGDLAERVEVKGFRVMVCNESLSLRDTLRYDQGL</sequence>
<keyword evidence="2" id="KW-1185">Reference proteome</keyword>
<proteinExistence type="predicted"/>
<protein>
    <submittedName>
        <fullName evidence="1">Uncharacterized protein</fullName>
    </submittedName>
</protein>
<dbReference type="Proteomes" id="UP000659344">
    <property type="component" value="Unassembled WGS sequence"/>
</dbReference>
<organism evidence="1 2">
    <name type="scientific">Paenibacillus segetis</name>
    <dbReference type="NCBI Taxonomy" id="1325360"/>
    <lineage>
        <taxon>Bacteria</taxon>
        <taxon>Bacillati</taxon>
        <taxon>Bacillota</taxon>
        <taxon>Bacilli</taxon>
        <taxon>Bacillales</taxon>
        <taxon>Paenibacillaceae</taxon>
        <taxon>Paenibacillus</taxon>
    </lineage>
</organism>
<gene>
    <name evidence="1" type="ORF">GCM10008013_32650</name>
</gene>
<evidence type="ECO:0000313" key="1">
    <source>
        <dbReference type="EMBL" id="GGH29878.1"/>
    </source>
</evidence>
<comment type="caution">
    <text evidence="1">The sequence shown here is derived from an EMBL/GenBank/DDBJ whole genome shotgun (WGS) entry which is preliminary data.</text>
</comment>
<dbReference type="EMBL" id="BMFT01000002">
    <property type="protein sequence ID" value="GGH29878.1"/>
    <property type="molecule type" value="Genomic_DNA"/>
</dbReference>
<reference evidence="2" key="1">
    <citation type="journal article" date="2019" name="Int. J. Syst. Evol. Microbiol.">
        <title>The Global Catalogue of Microorganisms (GCM) 10K type strain sequencing project: providing services to taxonomists for standard genome sequencing and annotation.</title>
        <authorList>
            <consortium name="The Broad Institute Genomics Platform"/>
            <consortium name="The Broad Institute Genome Sequencing Center for Infectious Disease"/>
            <person name="Wu L."/>
            <person name="Ma J."/>
        </authorList>
    </citation>
    <scope>NUCLEOTIDE SEQUENCE [LARGE SCALE GENOMIC DNA]</scope>
    <source>
        <strain evidence="2">CGMCC 1.12769</strain>
    </source>
</reference>
<evidence type="ECO:0000313" key="2">
    <source>
        <dbReference type="Proteomes" id="UP000659344"/>
    </source>
</evidence>